<accession>A0A9R1WQQ7</accession>
<evidence type="ECO:0000256" key="2">
    <source>
        <dbReference type="ARBA" id="ARBA00023002"/>
    </source>
</evidence>
<dbReference type="GO" id="GO:0004601">
    <property type="term" value="F:peroxidase activity"/>
    <property type="evidence" value="ECO:0007669"/>
    <property type="project" value="InterPro"/>
</dbReference>
<dbReference type="Gene3D" id="3.40.50.80">
    <property type="entry name" value="Nucleotide-binding domain of ferredoxin-NADP reductase (FNR) module"/>
    <property type="match status" value="1"/>
</dbReference>
<feature type="domain" description="EF-hand" evidence="3">
    <location>
        <begin position="174"/>
        <end position="209"/>
    </location>
</feature>
<comment type="caution">
    <text evidence="4">The sequence shown here is derived from an EMBL/GenBank/DDBJ whole genome shotgun (WGS) entry which is preliminary data.</text>
</comment>
<dbReference type="SUPFAM" id="SSF47473">
    <property type="entry name" value="EF-hand"/>
    <property type="match status" value="1"/>
</dbReference>
<dbReference type="PANTHER" id="PTHR11972:SF152">
    <property type="entry name" value="RESPIRATORY BURST OXIDASE HOMOLOG PROTEIN C"/>
    <property type="match status" value="1"/>
</dbReference>
<dbReference type="InterPro" id="IPR050369">
    <property type="entry name" value="RBOH/FRE"/>
</dbReference>
<sequence>MHKMGTDDGRTGLTENNKLCDHSEVDDHIESLWMVVMNRWQNTDGLLEGPEELKPLNRSKSVSSMAQASPFSRVNGPNMEISFSIHHRVALKGIKFISKKEDRVSLDRRFDDITKYTNGLLPRLRFWECIGMNKDSQDFAAVLFDALTLRRNIIGDSINKAKMREFWGQISDNSSDSSLQTFFDMIDEDADGRITQDDVRKIISLSASTNKLSNIKDQADEYAKFIMKELDPDDLGYIMIYNLEMLLWQIPQSNIRGESQYLSLKMKPIRSCNPIRRLYEDFSFPKILINGPYGGAAAQYYKKYEVVLLVGSGTPIINIVKDILNNIKAKEDQENPLENGSTGKLQKKKSGEANFKTTKTYFYWVTSEQGSFDMVKDIINEAAEMDKYGVIEMHAYCTSVFEEDDARSTIIAILQSLYHARNGIDVVSGTRVKSRFSEPNWREVYKQITLNHVGSRIGVFYCGESAPAKELKQLAHDFSQKTSTKFDFHKQNF</sequence>
<dbReference type="AlphaFoldDB" id="A0A9R1WQQ7"/>
<keyword evidence="5" id="KW-1185">Reference proteome</keyword>
<gene>
    <name evidence="4" type="ORF">LSAT_V11C100035120</name>
</gene>
<keyword evidence="2" id="KW-0560">Oxidoreductase</keyword>
<dbReference type="Proteomes" id="UP000235145">
    <property type="component" value="Unassembled WGS sequence"/>
</dbReference>
<dbReference type="PROSITE" id="PS50222">
    <property type="entry name" value="EF_HAND_2"/>
    <property type="match status" value="1"/>
</dbReference>
<dbReference type="GO" id="GO:0005886">
    <property type="term" value="C:plasma membrane"/>
    <property type="evidence" value="ECO:0000318"/>
    <property type="project" value="GO_Central"/>
</dbReference>
<dbReference type="Pfam" id="PF08414">
    <property type="entry name" value="NADPH_Ox"/>
    <property type="match status" value="1"/>
</dbReference>
<reference evidence="4 5" key="1">
    <citation type="journal article" date="2017" name="Nat. Commun.">
        <title>Genome assembly with in vitro proximity ligation data and whole-genome triplication in lettuce.</title>
        <authorList>
            <person name="Reyes-Chin-Wo S."/>
            <person name="Wang Z."/>
            <person name="Yang X."/>
            <person name="Kozik A."/>
            <person name="Arikit S."/>
            <person name="Song C."/>
            <person name="Xia L."/>
            <person name="Froenicke L."/>
            <person name="Lavelle D.O."/>
            <person name="Truco M.J."/>
            <person name="Xia R."/>
            <person name="Zhu S."/>
            <person name="Xu C."/>
            <person name="Xu H."/>
            <person name="Xu X."/>
            <person name="Cox K."/>
            <person name="Korf I."/>
            <person name="Meyers B.C."/>
            <person name="Michelmore R.W."/>
        </authorList>
    </citation>
    <scope>NUCLEOTIDE SEQUENCE [LARGE SCALE GENOMIC DNA]</scope>
    <source>
        <strain evidence="5">cv. Salinas</strain>
        <tissue evidence="4">Seedlings</tissue>
    </source>
</reference>
<dbReference type="PANTHER" id="PTHR11972">
    <property type="entry name" value="NADPH OXIDASE"/>
    <property type="match status" value="1"/>
</dbReference>
<dbReference type="InterPro" id="IPR039261">
    <property type="entry name" value="FNR_nucleotide-bd"/>
</dbReference>
<proteinExistence type="predicted"/>
<organism evidence="4 5">
    <name type="scientific">Lactuca sativa</name>
    <name type="common">Garden lettuce</name>
    <dbReference type="NCBI Taxonomy" id="4236"/>
    <lineage>
        <taxon>Eukaryota</taxon>
        <taxon>Viridiplantae</taxon>
        <taxon>Streptophyta</taxon>
        <taxon>Embryophyta</taxon>
        <taxon>Tracheophyta</taxon>
        <taxon>Spermatophyta</taxon>
        <taxon>Magnoliopsida</taxon>
        <taxon>eudicotyledons</taxon>
        <taxon>Gunneridae</taxon>
        <taxon>Pentapetalae</taxon>
        <taxon>asterids</taxon>
        <taxon>campanulids</taxon>
        <taxon>Asterales</taxon>
        <taxon>Asteraceae</taxon>
        <taxon>Cichorioideae</taxon>
        <taxon>Cichorieae</taxon>
        <taxon>Lactucinae</taxon>
        <taxon>Lactuca</taxon>
    </lineage>
</organism>
<name>A0A9R1WQQ7_LACSA</name>
<protein>
    <recommendedName>
        <fullName evidence="3">EF-hand domain-containing protein</fullName>
    </recommendedName>
</protein>
<keyword evidence="1" id="KW-0106">Calcium</keyword>
<dbReference type="PROSITE" id="PS00018">
    <property type="entry name" value="EF_HAND_1"/>
    <property type="match status" value="1"/>
</dbReference>
<dbReference type="InterPro" id="IPR018247">
    <property type="entry name" value="EF_Hand_1_Ca_BS"/>
</dbReference>
<dbReference type="InterPro" id="IPR013623">
    <property type="entry name" value="NADPH_Ox"/>
</dbReference>
<evidence type="ECO:0000313" key="4">
    <source>
        <dbReference type="EMBL" id="KAJ0227999.1"/>
    </source>
</evidence>
<dbReference type="EMBL" id="NBSK02000001">
    <property type="protein sequence ID" value="KAJ0227999.1"/>
    <property type="molecule type" value="Genomic_DNA"/>
</dbReference>
<evidence type="ECO:0000259" key="3">
    <source>
        <dbReference type="PROSITE" id="PS50222"/>
    </source>
</evidence>
<dbReference type="GO" id="GO:0005509">
    <property type="term" value="F:calcium ion binding"/>
    <property type="evidence" value="ECO:0007669"/>
    <property type="project" value="InterPro"/>
</dbReference>
<dbReference type="InterPro" id="IPR002048">
    <property type="entry name" value="EF_hand_dom"/>
</dbReference>
<evidence type="ECO:0000256" key="1">
    <source>
        <dbReference type="ARBA" id="ARBA00022837"/>
    </source>
</evidence>
<dbReference type="GO" id="GO:0016174">
    <property type="term" value="F:NAD(P)H oxidase H2O2-forming activity"/>
    <property type="evidence" value="ECO:0000318"/>
    <property type="project" value="GO_Central"/>
</dbReference>
<dbReference type="InterPro" id="IPR013121">
    <property type="entry name" value="Fe_red_NAD-bd_6"/>
</dbReference>
<evidence type="ECO:0000313" key="5">
    <source>
        <dbReference type="Proteomes" id="UP000235145"/>
    </source>
</evidence>
<dbReference type="Gene3D" id="1.10.238.10">
    <property type="entry name" value="EF-hand"/>
    <property type="match status" value="1"/>
</dbReference>
<dbReference type="InterPro" id="IPR011992">
    <property type="entry name" value="EF-hand-dom_pair"/>
</dbReference>
<dbReference type="Pfam" id="PF08030">
    <property type="entry name" value="NAD_binding_6"/>
    <property type="match status" value="1"/>
</dbReference>